<sequence length="403" mass="45921">MVTCRQLLELDVLRNVRLIAGRRGLDKGVSWPYAKHTKTITPWVHGGEFLLVSGYEYGTDEGELLQLIDEAVLNQLSGLLVEGGINFKKLPEQVIRKADEADLPLFFCSGVVSFLDITRDVSTLIMESTYIARKDHSLLDQLLVSNSLTRPEIARLFEHAGISPDRCFMCAVFSIPNEEVSHIHNARIDENVMLCFSKNLKKQTKVLFEELGLEEICKVNLKTVDYLLYSEDEAGLYPIMDSLKKIRAYLDAQEKRSVYLSFSSVLSDVIQVRAGFDEAHFTASLLQQHLLPGSAAFFPDIGSYQLMLYVEDRKKLVLFRDHYLKGLYEADLGGSSQLMETLRTYLEKNGNMLRTAEALYIHRNTLQYRLDRVKAITHFDLDDSSVRRDILIAYMIMNVVPFS</sequence>
<keyword evidence="4" id="KW-1185">Reference proteome</keyword>
<dbReference type="InterPro" id="IPR009057">
    <property type="entry name" value="Homeodomain-like_sf"/>
</dbReference>
<dbReference type="InterPro" id="IPR012914">
    <property type="entry name" value="PucR_dom"/>
</dbReference>
<gene>
    <name evidence="3" type="ORF">ALO_17216</name>
</gene>
<evidence type="ECO:0000259" key="1">
    <source>
        <dbReference type="Pfam" id="PF07905"/>
    </source>
</evidence>
<name>F7NMW0_9FIRM</name>
<dbReference type="SUPFAM" id="SSF46689">
    <property type="entry name" value="Homeodomain-like"/>
    <property type="match status" value="1"/>
</dbReference>
<dbReference type="InterPro" id="IPR051448">
    <property type="entry name" value="CdaR-like_regulators"/>
</dbReference>
<dbReference type="Pfam" id="PF13556">
    <property type="entry name" value="HTH_30"/>
    <property type="match status" value="1"/>
</dbReference>
<dbReference type="OrthoDB" id="9792148at2"/>
<dbReference type="PANTHER" id="PTHR33744">
    <property type="entry name" value="CARBOHYDRATE DIACID REGULATOR"/>
    <property type="match status" value="1"/>
</dbReference>
<protein>
    <submittedName>
        <fullName evidence="3">Transcriptional regulator</fullName>
    </submittedName>
</protein>
<proteinExistence type="predicted"/>
<evidence type="ECO:0000259" key="2">
    <source>
        <dbReference type="Pfam" id="PF13556"/>
    </source>
</evidence>
<dbReference type="eggNOG" id="COG2508">
    <property type="taxonomic scope" value="Bacteria"/>
</dbReference>
<dbReference type="EMBL" id="AFGF01000193">
    <property type="protein sequence ID" value="EGO62604.1"/>
    <property type="molecule type" value="Genomic_DNA"/>
</dbReference>
<dbReference type="PANTHER" id="PTHR33744:SF1">
    <property type="entry name" value="DNA-BINDING TRANSCRIPTIONAL ACTIVATOR ADER"/>
    <property type="match status" value="1"/>
</dbReference>
<dbReference type="Pfam" id="PF07905">
    <property type="entry name" value="PucR"/>
    <property type="match status" value="1"/>
</dbReference>
<reference evidence="3 4" key="1">
    <citation type="journal article" date="2011" name="EMBO J.">
        <title>Structural diversity of bacterial flagellar motors.</title>
        <authorList>
            <person name="Chen S."/>
            <person name="Beeby M."/>
            <person name="Murphy G.E."/>
            <person name="Leadbetter J.R."/>
            <person name="Hendrixson D.R."/>
            <person name="Briegel A."/>
            <person name="Li Z."/>
            <person name="Shi J."/>
            <person name="Tocheva E.I."/>
            <person name="Muller A."/>
            <person name="Dobro M.J."/>
            <person name="Jensen G.J."/>
        </authorList>
    </citation>
    <scope>NUCLEOTIDE SEQUENCE [LARGE SCALE GENOMIC DNA]</scope>
    <source>
        <strain evidence="3 4">DSM 6540</strain>
    </source>
</reference>
<dbReference type="RefSeq" id="WP_004098079.1">
    <property type="nucleotide sequence ID" value="NZ_AFGF01000193.1"/>
</dbReference>
<dbReference type="InterPro" id="IPR042070">
    <property type="entry name" value="PucR_C-HTH_sf"/>
</dbReference>
<feature type="domain" description="PucR C-terminal helix-turn-helix" evidence="2">
    <location>
        <begin position="338"/>
        <end position="394"/>
    </location>
</feature>
<dbReference type="Proteomes" id="UP000003240">
    <property type="component" value="Unassembled WGS sequence"/>
</dbReference>
<evidence type="ECO:0000313" key="3">
    <source>
        <dbReference type="EMBL" id="EGO62604.1"/>
    </source>
</evidence>
<dbReference type="Gene3D" id="1.10.10.2840">
    <property type="entry name" value="PucR C-terminal helix-turn-helix domain"/>
    <property type="match status" value="1"/>
</dbReference>
<feature type="domain" description="Purine catabolism PurC-like" evidence="1">
    <location>
        <begin position="6"/>
        <end position="125"/>
    </location>
</feature>
<evidence type="ECO:0000313" key="4">
    <source>
        <dbReference type="Proteomes" id="UP000003240"/>
    </source>
</evidence>
<dbReference type="STRING" id="1009370.ALO_17216"/>
<accession>F7NMW0</accession>
<dbReference type="AlphaFoldDB" id="F7NMW0"/>
<dbReference type="InterPro" id="IPR025736">
    <property type="entry name" value="PucR_C-HTH_dom"/>
</dbReference>
<comment type="caution">
    <text evidence="3">The sequence shown here is derived from an EMBL/GenBank/DDBJ whole genome shotgun (WGS) entry which is preliminary data.</text>
</comment>
<organism evidence="3 4">
    <name type="scientific">Acetonema longum DSM 6540</name>
    <dbReference type="NCBI Taxonomy" id="1009370"/>
    <lineage>
        <taxon>Bacteria</taxon>
        <taxon>Bacillati</taxon>
        <taxon>Bacillota</taxon>
        <taxon>Negativicutes</taxon>
        <taxon>Acetonemataceae</taxon>
        <taxon>Acetonema</taxon>
    </lineage>
</organism>